<evidence type="ECO:0008006" key="2">
    <source>
        <dbReference type="Google" id="ProtNLM"/>
    </source>
</evidence>
<dbReference type="EMBL" id="LAZR01046602">
    <property type="protein sequence ID" value="KKK96150.1"/>
    <property type="molecule type" value="Genomic_DNA"/>
</dbReference>
<name>A0A0F9ACZ8_9ZZZZ</name>
<dbReference type="AlphaFoldDB" id="A0A0F9ACZ8"/>
<accession>A0A0F9ACZ8</accession>
<gene>
    <name evidence="1" type="ORF">LCGC14_2665620</name>
</gene>
<sequence>MGNTLTIDPVDGFTGSFQIHVGVSDGVTTVTDSFDVSVTNNTPTLDPIADQAMSHNDDTLTITLAANDPDGDPLTYTTEAFVIDPLAGLAYELD</sequence>
<comment type="caution">
    <text evidence="1">The sequence shown here is derived from an EMBL/GenBank/DDBJ whole genome shotgun (WGS) entry which is preliminary data.</text>
</comment>
<proteinExistence type="predicted"/>
<feature type="non-terminal residue" evidence="1">
    <location>
        <position position="94"/>
    </location>
</feature>
<protein>
    <recommendedName>
        <fullName evidence="2">Cadherin domain-containing protein</fullName>
    </recommendedName>
</protein>
<organism evidence="1">
    <name type="scientific">marine sediment metagenome</name>
    <dbReference type="NCBI Taxonomy" id="412755"/>
    <lineage>
        <taxon>unclassified sequences</taxon>
        <taxon>metagenomes</taxon>
        <taxon>ecological metagenomes</taxon>
    </lineage>
</organism>
<reference evidence="1" key="1">
    <citation type="journal article" date="2015" name="Nature">
        <title>Complex archaea that bridge the gap between prokaryotes and eukaryotes.</title>
        <authorList>
            <person name="Spang A."/>
            <person name="Saw J.H."/>
            <person name="Jorgensen S.L."/>
            <person name="Zaremba-Niedzwiedzka K."/>
            <person name="Martijn J."/>
            <person name="Lind A.E."/>
            <person name="van Eijk R."/>
            <person name="Schleper C."/>
            <person name="Guy L."/>
            <person name="Ettema T.J."/>
        </authorList>
    </citation>
    <scope>NUCLEOTIDE SEQUENCE</scope>
</reference>
<evidence type="ECO:0000313" key="1">
    <source>
        <dbReference type="EMBL" id="KKK96150.1"/>
    </source>
</evidence>